<reference evidence="2 3" key="1">
    <citation type="journal article" date="2018" name="Sci. Rep.">
        <title>Comparative genomics provides insights into the lifestyle and reveals functional heterogeneity of dark septate endophytic fungi.</title>
        <authorList>
            <person name="Knapp D.G."/>
            <person name="Nemeth J.B."/>
            <person name="Barry K."/>
            <person name="Hainaut M."/>
            <person name="Henrissat B."/>
            <person name="Johnson J."/>
            <person name="Kuo A."/>
            <person name="Lim J.H.P."/>
            <person name="Lipzen A."/>
            <person name="Nolan M."/>
            <person name="Ohm R.A."/>
            <person name="Tamas L."/>
            <person name="Grigoriev I.V."/>
            <person name="Spatafora J.W."/>
            <person name="Nagy L.G."/>
            <person name="Kovacs G.M."/>
        </authorList>
    </citation>
    <scope>NUCLEOTIDE SEQUENCE [LARGE SCALE GENOMIC DNA]</scope>
    <source>
        <strain evidence="2 3">DSE2036</strain>
    </source>
</reference>
<protein>
    <submittedName>
        <fullName evidence="2">Uncharacterized protein</fullName>
    </submittedName>
</protein>
<feature type="compositionally biased region" description="Polar residues" evidence="1">
    <location>
        <begin position="405"/>
        <end position="425"/>
    </location>
</feature>
<feature type="region of interest" description="Disordered" evidence="1">
    <location>
        <begin position="1"/>
        <end position="443"/>
    </location>
</feature>
<name>A0A2V1E3D6_9PLEO</name>
<feature type="compositionally biased region" description="Polar residues" evidence="1">
    <location>
        <begin position="306"/>
        <end position="320"/>
    </location>
</feature>
<evidence type="ECO:0000313" key="3">
    <source>
        <dbReference type="Proteomes" id="UP000244855"/>
    </source>
</evidence>
<feature type="region of interest" description="Disordered" evidence="1">
    <location>
        <begin position="533"/>
        <end position="1011"/>
    </location>
</feature>
<dbReference type="Proteomes" id="UP000244855">
    <property type="component" value="Unassembled WGS sequence"/>
</dbReference>
<feature type="compositionally biased region" description="Basic and acidic residues" evidence="1">
    <location>
        <begin position="262"/>
        <end position="276"/>
    </location>
</feature>
<evidence type="ECO:0000256" key="1">
    <source>
        <dbReference type="SAM" id="MobiDB-lite"/>
    </source>
</evidence>
<proteinExistence type="predicted"/>
<feature type="compositionally biased region" description="Polar residues" evidence="1">
    <location>
        <begin position="754"/>
        <end position="764"/>
    </location>
</feature>
<feature type="compositionally biased region" description="Polar residues" evidence="1">
    <location>
        <begin position="896"/>
        <end position="907"/>
    </location>
</feature>
<feature type="compositionally biased region" description="Polar residues" evidence="1">
    <location>
        <begin position="1"/>
        <end position="11"/>
    </location>
</feature>
<feature type="compositionally biased region" description="Basic and acidic residues" evidence="1">
    <location>
        <begin position="289"/>
        <end position="304"/>
    </location>
</feature>
<dbReference type="PANTHER" id="PTHR35711">
    <property type="entry name" value="EXPRESSED PROTEIN"/>
    <property type="match status" value="1"/>
</dbReference>
<dbReference type="AlphaFoldDB" id="A0A2V1E3D6"/>
<feature type="compositionally biased region" description="Polar residues" evidence="1">
    <location>
        <begin position="246"/>
        <end position="259"/>
    </location>
</feature>
<evidence type="ECO:0000313" key="2">
    <source>
        <dbReference type="EMBL" id="PVI05048.1"/>
    </source>
</evidence>
<sequence length="1011" mass="112675">MPRKTQSNNSKVNRKVYESKKVSKQQHFPHRRKIVRRPSNYDVSEKRQTTLVTGKLRRTDTVRDSDEDEDNIEIEEDLESNSHVNTQKRNQSGAAVNGDSVTAKGKKRISDAIEEDEETIRRTKKRGRTRNYTRIATPTGPEDTSEAAHGDDGSTSPSESEMKEESKQRQTRQSTMTQILDGRRPALDTPEPKYKPARKGSRKSWSGKSTKKGGKNQQTLTQMVPGLSFHALSDDNTDEDEEHGVTETSNDELFNNALTQRLVEKGLFKPADDKSTKSSTPSKSTRSVEASKRKQDKFGQRETKLGASSRNNDQVQNTAQLGEDDSLPLARFEDEDSEDEYQPTQFIEAPAFKRTRPSRRIDKSPLPTPTPVNRMNDRNESTTRSAKSRFSLLSTPEKRRIREIPSSQSPAESLLSTQNTPQKSGRTPLEKRSTSALNCAETPSKRKQVTFQVSDKEVIPARPPLRRFASTIQDSEDDDEEIVESDQERDIGVNGAQMQHSPSKARKFVAGLTVGTETQAVLHSIDEACANEEMKKTPAARGSSEELSGPVFKIRSSCEIRQTRNKSPEGRKEISIAGGAPTSQYPSPHLDIRREFRDEVNLTTFPSPSTISNQTQSAGSEGNNTAKSTATLQQSPSNKGSHTMPPESRRELQDTYPSSPMVLLSDGSDEEDEELPLTPSITSKSNRRQHSPSPLPKTSRPTNNAPVATIASSETLHPGSKQEEEKRLIEAEEEDEDEEESQLSHLHSAAAEQQLHSEYATYSQFRPPGPPASSMQVAHDARFSYQDTPRPPRAKPQGPHQAQHSSPNHSLNRSNISQATTIDDHTQTQDLPPVLVKSTPEKPSKSLTRKQSPASRTPKRRRKARREQGPPAAVTSSSPTQPPPLFIPSSFPSPSKVLTQYQPSSPTHHADESWACNNDDDDDDDDDDDSPLVHMMRGDGVGASGVGKGYTQWLSMMGPEKRLDVEENVDEEKDEEDEEDEEEEERDSWEDFSIPAMPPPITVDDEEEMEL</sequence>
<feature type="compositionally biased region" description="Acidic residues" evidence="1">
    <location>
        <begin position="918"/>
        <end position="930"/>
    </location>
</feature>
<feature type="compositionally biased region" description="Gly residues" evidence="1">
    <location>
        <begin position="939"/>
        <end position="948"/>
    </location>
</feature>
<feature type="compositionally biased region" description="Low complexity" evidence="1">
    <location>
        <begin position="277"/>
        <end position="287"/>
    </location>
</feature>
<gene>
    <name evidence="2" type="ORF">DM02DRAFT_610920</name>
</gene>
<dbReference type="OrthoDB" id="73788at2759"/>
<feature type="compositionally biased region" description="Polar residues" evidence="1">
    <location>
        <begin position="699"/>
        <end position="715"/>
    </location>
</feature>
<keyword evidence="3" id="KW-1185">Reference proteome</keyword>
<feature type="compositionally biased region" description="Basic residues" evidence="1">
    <location>
        <begin position="122"/>
        <end position="131"/>
    </location>
</feature>
<accession>A0A2V1E3D6</accession>
<organism evidence="2 3">
    <name type="scientific">Periconia macrospinosa</name>
    <dbReference type="NCBI Taxonomy" id="97972"/>
    <lineage>
        <taxon>Eukaryota</taxon>
        <taxon>Fungi</taxon>
        <taxon>Dikarya</taxon>
        <taxon>Ascomycota</taxon>
        <taxon>Pezizomycotina</taxon>
        <taxon>Dothideomycetes</taxon>
        <taxon>Pleosporomycetidae</taxon>
        <taxon>Pleosporales</taxon>
        <taxon>Massarineae</taxon>
        <taxon>Periconiaceae</taxon>
        <taxon>Periconia</taxon>
    </lineage>
</organism>
<dbReference type="EMBL" id="KZ805316">
    <property type="protein sequence ID" value="PVI05048.1"/>
    <property type="molecule type" value="Genomic_DNA"/>
</dbReference>
<feature type="compositionally biased region" description="Basic and acidic residues" evidence="1">
    <location>
        <begin position="556"/>
        <end position="574"/>
    </location>
</feature>
<feature type="compositionally biased region" description="Basic and acidic residues" evidence="1">
    <location>
        <begin position="720"/>
        <end position="730"/>
    </location>
</feature>
<dbReference type="PANTHER" id="PTHR35711:SF1">
    <property type="entry name" value="ECTODERMAL, ISOFORM F"/>
    <property type="match status" value="1"/>
</dbReference>
<feature type="compositionally biased region" description="Polar residues" evidence="1">
    <location>
        <begin position="601"/>
        <end position="641"/>
    </location>
</feature>
<feature type="compositionally biased region" description="Acidic residues" evidence="1">
    <location>
        <begin position="731"/>
        <end position="741"/>
    </location>
</feature>
<feature type="compositionally biased region" description="Acidic residues" evidence="1">
    <location>
        <begin position="966"/>
        <end position="990"/>
    </location>
</feature>
<feature type="compositionally biased region" description="Basic residues" evidence="1">
    <location>
        <begin position="22"/>
        <end position="36"/>
    </location>
</feature>
<feature type="compositionally biased region" description="Acidic residues" evidence="1">
    <location>
        <begin position="65"/>
        <end position="79"/>
    </location>
</feature>
<feature type="compositionally biased region" description="Polar residues" evidence="1">
    <location>
        <begin position="800"/>
        <end position="821"/>
    </location>
</feature>
<feature type="compositionally biased region" description="Basic and acidic residues" evidence="1">
    <location>
        <begin position="181"/>
        <end position="194"/>
    </location>
</feature>
<feature type="compositionally biased region" description="Basic and acidic residues" evidence="1">
    <location>
        <begin position="590"/>
        <end position="600"/>
    </location>
</feature>
<feature type="compositionally biased region" description="Polar residues" evidence="1">
    <location>
        <begin position="83"/>
        <end position="94"/>
    </location>
</feature>